<organism evidence="10">
    <name type="scientific">uncultured Anaerotruncus sp</name>
    <dbReference type="NCBI Taxonomy" id="905011"/>
    <lineage>
        <taxon>Bacteria</taxon>
        <taxon>Bacillati</taxon>
        <taxon>Bacillota</taxon>
        <taxon>Clostridia</taxon>
        <taxon>Eubacteriales</taxon>
        <taxon>Oscillospiraceae</taxon>
        <taxon>Anaerotruncus</taxon>
        <taxon>environmental samples</taxon>
    </lineage>
</organism>
<keyword evidence="4" id="KW-0997">Cell inner membrane</keyword>
<dbReference type="PRINTS" id="PR00812">
    <property type="entry name" value="BCTERIALGSPF"/>
</dbReference>
<evidence type="ECO:0000259" key="9">
    <source>
        <dbReference type="Pfam" id="PF00482"/>
    </source>
</evidence>
<evidence type="ECO:0000256" key="1">
    <source>
        <dbReference type="ARBA" id="ARBA00004429"/>
    </source>
</evidence>
<protein>
    <submittedName>
        <fullName evidence="10">Type IV pilin biogenesis protein</fullName>
    </submittedName>
</protein>
<dbReference type="InterPro" id="IPR018076">
    <property type="entry name" value="T2SS_GspF_dom"/>
</dbReference>
<feature type="transmembrane region" description="Helical" evidence="8">
    <location>
        <begin position="117"/>
        <end position="139"/>
    </location>
</feature>
<sequence>MAVQKKLRQLAPDEIAGFCQQLAVITQAGIPAQEGLYVMLEDTSDKYSREILQQMIDALEMGEPLSAAVAQCGRFPDYVADMLQVGEGSGRIDQVLAALAEHYQRTQAIRQGIKDAILYPSVMVAMMLVVLGVLVIKVLPVFRQVFLQLGSDMSPLALGLMHFGAALSQNAVWVLLAVLVLAVLYLVLRATPGGRKIGAVLSRHCFKKLRRATAMGRFASCMSLTLASGLDTDQSLEMCQRLVEDPDTAQKIQRARQLMQGGDQTFIQAMSATGLFGGLQLSMLTVAAKAGAIDTVMAQIAAMYQQEVERRTDGLIGAIEPTVVAVLSILVGMILLSVILPLMGVMASL</sequence>
<evidence type="ECO:0000256" key="5">
    <source>
        <dbReference type="ARBA" id="ARBA00022692"/>
    </source>
</evidence>
<dbReference type="AlphaFoldDB" id="A0A1C6IUK7"/>
<dbReference type="FunFam" id="1.20.81.30:FF:000001">
    <property type="entry name" value="Type II secretion system protein F"/>
    <property type="match status" value="1"/>
</dbReference>
<feature type="domain" description="Type II secretion system protein GspF" evidence="9">
    <location>
        <begin position="18"/>
        <end position="140"/>
    </location>
</feature>
<keyword evidence="6 8" id="KW-1133">Transmembrane helix</keyword>
<evidence type="ECO:0000256" key="3">
    <source>
        <dbReference type="ARBA" id="ARBA00022475"/>
    </source>
</evidence>
<feature type="transmembrane region" description="Helical" evidence="8">
    <location>
        <begin position="323"/>
        <end position="347"/>
    </location>
</feature>
<accession>A0A1C6IUK7</accession>
<evidence type="ECO:0000313" key="10">
    <source>
        <dbReference type="EMBL" id="SCJ73408.1"/>
    </source>
</evidence>
<keyword evidence="5 8" id="KW-0812">Transmembrane</keyword>
<dbReference type="PANTHER" id="PTHR30012">
    <property type="entry name" value="GENERAL SECRETION PATHWAY PROTEIN"/>
    <property type="match status" value="1"/>
</dbReference>
<evidence type="ECO:0000256" key="2">
    <source>
        <dbReference type="ARBA" id="ARBA00005745"/>
    </source>
</evidence>
<dbReference type="InterPro" id="IPR042094">
    <property type="entry name" value="T2SS_GspF_sf"/>
</dbReference>
<dbReference type="InterPro" id="IPR003004">
    <property type="entry name" value="GspF/PilC"/>
</dbReference>
<evidence type="ECO:0000256" key="8">
    <source>
        <dbReference type="SAM" id="Phobius"/>
    </source>
</evidence>
<keyword evidence="7 8" id="KW-0472">Membrane</keyword>
<dbReference type="GO" id="GO:0005886">
    <property type="term" value="C:plasma membrane"/>
    <property type="evidence" value="ECO:0007669"/>
    <property type="project" value="UniProtKB-SubCell"/>
</dbReference>
<reference evidence="10" key="1">
    <citation type="submission" date="2015-09" db="EMBL/GenBank/DDBJ databases">
        <authorList>
            <consortium name="Pathogen Informatics"/>
        </authorList>
    </citation>
    <scope>NUCLEOTIDE SEQUENCE</scope>
    <source>
        <strain evidence="10">2789STDY5834896</strain>
    </source>
</reference>
<name>A0A1C6IUK7_9FIRM</name>
<dbReference type="Pfam" id="PF00482">
    <property type="entry name" value="T2SSF"/>
    <property type="match status" value="2"/>
</dbReference>
<evidence type="ECO:0000256" key="7">
    <source>
        <dbReference type="ARBA" id="ARBA00023136"/>
    </source>
</evidence>
<evidence type="ECO:0000256" key="6">
    <source>
        <dbReference type="ARBA" id="ARBA00022989"/>
    </source>
</evidence>
<feature type="transmembrane region" description="Helical" evidence="8">
    <location>
        <begin position="159"/>
        <end position="188"/>
    </location>
</feature>
<gene>
    <name evidence="10" type="primary">gspF</name>
    <name evidence="10" type="ORF">SAMEA3545359_01689</name>
</gene>
<keyword evidence="3" id="KW-1003">Cell membrane</keyword>
<dbReference type="EMBL" id="FMHG01000001">
    <property type="protein sequence ID" value="SCJ73408.1"/>
    <property type="molecule type" value="Genomic_DNA"/>
</dbReference>
<dbReference type="Gene3D" id="1.20.81.30">
    <property type="entry name" value="Type II secretion system (T2SS), domain F"/>
    <property type="match status" value="2"/>
</dbReference>
<feature type="domain" description="Type II secretion system protein GspF" evidence="9">
    <location>
        <begin position="218"/>
        <end position="341"/>
    </location>
</feature>
<proteinExistence type="inferred from homology"/>
<comment type="similarity">
    <text evidence="2">Belongs to the GSP F family.</text>
</comment>
<evidence type="ECO:0000256" key="4">
    <source>
        <dbReference type="ARBA" id="ARBA00022519"/>
    </source>
</evidence>
<comment type="subcellular location">
    <subcellularLocation>
        <location evidence="1">Cell inner membrane</location>
        <topology evidence="1">Multi-pass membrane protein</topology>
    </subcellularLocation>
</comment>
<dbReference type="PANTHER" id="PTHR30012:SF0">
    <property type="entry name" value="TYPE II SECRETION SYSTEM PROTEIN F-RELATED"/>
    <property type="match status" value="1"/>
</dbReference>